<evidence type="ECO:0000313" key="1">
    <source>
        <dbReference type="EMBL" id="KAF3428672.1"/>
    </source>
</evidence>
<dbReference type="EMBL" id="WNWW01000207">
    <property type="protein sequence ID" value="KAF3428672.1"/>
    <property type="molecule type" value="Genomic_DNA"/>
</dbReference>
<comment type="caution">
    <text evidence="1">The sequence shown here is derived from an EMBL/GenBank/DDBJ whole genome shotgun (WGS) entry which is preliminary data.</text>
</comment>
<proteinExistence type="predicted"/>
<name>A0A833S7W3_9HYME</name>
<reference evidence="1" key="1">
    <citation type="submission" date="2019-11" db="EMBL/GenBank/DDBJ databases">
        <title>The nuclear and mitochondrial genomes of Frieseomelitta varia - a highly eusocial stingless bee (Meliponini) with a permanently sterile worker caste.</title>
        <authorList>
            <person name="Freitas F.C.P."/>
            <person name="Lourenco A.P."/>
            <person name="Nunes F.M.F."/>
            <person name="Paschoal A.R."/>
            <person name="Abreu F.C.P."/>
            <person name="Barbin F.O."/>
            <person name="Bataglia L."/>
            <person name="Cardoso-Junior C.A.M."/>
            <person name="Cervoni M.S."/>
            <person name="Silva S.R."/>
            <person name="Dalarmi F."/>
            <person name="Del Lama M.A."/>
            <person name="Depintor T.S."/>
            <person name="Ferreira K.M."/>
            <person name="Goria P.S."/>
            <person name="Jaskot M.C."/>
            <person name="Lago D.C."/>
            <person name="Luna-Lucena D."/>
            <person name="Moda L.M."/>
            <person name="Nascimento L."/>
            <person name="Pedrino M."/>
            <person name="Rabico F.O."/>
            <person name="Sanches F.C."/>
            <person name="Santos D.E."/>
            <person name="Santos C.G."/>
            <person name="Vieira J."/>
            <person name="Lopes T.F."/>
            <person name="Barchuk A.R."/>
            <person name="Hartfelder K."/>
            <person name="Simoes Z.L.P."/>
            <person name="Bitondi M.M.G."/>
            <person name="Pinheiro D.G."/>
        </authorList>
    </citation>
    <scope>NUCLEOTIDE SEQUENCE</scope>
    <source>
        <strain evidence="1">USP_RPSP 00005682</strain>
        <tissue evidence="1">Whole individual</tissue>
    </source>
</reference>
<dbReference type="PANTHER" id="PTHR31389:SF4">
    <property type="entry name" value="LD39211P"/>
    <property type="match status" value="1"/>
</dbReference>
<dbReference type="PANTHER" id="PTHR31389">
    <property type="entry name" value="LD39211P"/>
    <property type="match status" value="1"/>
</dbReference>
<evidence type="ECO:0000313" key="2">
    <source>
        <dbReference type="Proteomes" id="UP000655588"/>
    </source>
</evidence>
<gene>
    <name evidence="1" type="ORF">E2986_02202</name>
</gene>
<keyword evidence="2" id="KW-1185">Reference proteome</keyword>
<sequence>MRTKGLLLLLICIAGSSIIFIAFSNQRPSIQTLVTETHKQLRNFQENLKDVEEKRLVTDSKYLAILGLDGQTSTTPFSFKSQNVTVVSLIRPGNEQHIYGFVRNISHFLPNNSIVIYSVGLNEDSLQSIRIACNSTKCNVIHFDISLFPAHVEDDRLHVYRPLVIQTALNTLGNILYMDSNMRLNSSDISKYLLPKSGILTWPTRHAISSLTHPKMYEYFHVSAESFFFLPLIRASHLVIRNVKEIREKVMLPWVQCALTRDCISPIGIRAQSAGCRFNKKPQYRYSGCHAYDASALNIVLGLHFNFDDTYYVHQERETYFNKIQPEEITEEYLMITRQNNATESNLRNIISIER</sequence>
<dbReference type="AlphaFoldDB" id="A0A833S7W3"/>
<dbReference type="Proteomes" id="UP000655588">
    <property type="component" value="Unassembled WGS sequence"/>
</dbReference>
<protein>
    <submittedName>
        <fullName evidence="1">Uncharacterized protein</fullName>
    </submittedName>
</protein>
<accession>A0A833S7W3</accession>
<organism evidence="1 2">
    <name type="scientific">Frieseomelitta varia</name>
    <dbReference type="NCBI Taxonomy" id="561572"/>
    <lineage>
        <taxon>Eukaryota</taxon>
        <taxon>Metazoa</taxon>
        <taxon>Ecdysozoa</taxon>
        <taxon>Arthropoda</taxon>
        <taxon>Hexapoda</taxon>
        <taxon>Insecta</taxon>
        <taxon>Pterygota</taxon>
        <taxon>Neoptera</taxon>
        <taxon>Endopterygota</taxon>
        <taxon>Hymenoptera</taxon>
        <taxon>Apocrita</taxon>
        <taxon>Aculeata</taxon>
        <taxon>Apoidea</taxon>
        <taxon>Anthophila</taxon>
        <taxon>Apidae</taxon>
        <taxon>Frieseomelitta</taxon>
    </lineage>
</organism>